<dbReference type="OrthoDB" id="10017208at2759"/>
<reference evidence="8" key="1">
    <citation type="journal article" date="2020" name="Stud. Mycol.">
        <title>101 Dothideomycetes genomes: a test case for predicting lifestyles and emergence of pathogens.</title>
        <authorList>
            <person name="Haridas S."/>
            <person name="Albert R."/>
            <person name="Binder M."/>
            <person name="Bloem J."/>
            <person name="Labutti K."/>
            <person name="Salamov A."/>
            <person name="Andreopoulos B."/>
            <person name="Baker S."/>
            <person name="Barry K."/>
            <person name="Bills G."/>
            <person name="Bluhm B."/>
            <person name="Cannon C."/>
            <person name="Castanera R."/>
            <person name="Culley D."/>
            <person name="Daum C."/>
            <person name="Ezra D."/>
            <person name="Gonzalez J."/>
            <person name="Henrissat B."/>
            <person name="Kuo A."/>
            <person name="Liang C."/>
            <person name="Lipzen A."/>
            <person name="Lutzoni F."/>
            <person name="Magnuson J."/>
            <person name="Mondo S."/>
            <person name="Nolan M."/>
            <person name="Ohm R."/>
            <person name="Pangilinan J."/>
            <person name="Park H.-J."/>
            <person name="Ramirez L."/>
            <person name="Alfaro M."/>
            <person name="Sun H."/>
            <person name="Tritt A."/>
            <person name="Yoshinaga Y."/>
            <person name="Zwiers L.-H."/>
            <person name="Turgeon B."/>
            <person name="Goodwin S."/>
            <person name="Spatafora J."/>
            <person name="Crous P."/>
            <person name="Grigoriev I."/>
        </authorList>
    </citation>
    <scope>NUCLEOTIDE SEQUENCE</scope>
    <source>
        <strain evidence="8">CBS 260.36</strain>
    </source>
</reference>
<dbReference type="InterPro" id="IPR049326">
    <property type="entry name" value="Rhodopsin_dom_fungi"/>
</dbReference>
<name>A0A9P4MCC2_9PEZI</name>
<feature type="transmembrane region" description="Helical" evidence="6">
    <location>
        <begin position="121"/>
        <end position="144"/>
    </location>
</feature>
<dbReference type="PANTHER" id="PTHR33048:SF47">
    <property type="entry name" value="INTEGRAL MEMBRANE PROTEIN-RELATED"/>
    <property type="match status" value="1"/>
</dbReference>
<organism evidence="8 9">
    <name type="scientific">Myriangium duriaei CBS 260.36</name>
    <dbReference type="NCBI Taxonomy" id="1168546"/>
    <lineage>
        <taxon>Eukaryota</taxon>
        <taxon>Fungi</taxon>
        <taxon>Dikarya</taxon>
        <taxon>Ascomycota</taxon>
        <taxon>Pezizomycotina</taxon>
        <taxon>Dothideomycetes</taxon>
        <taxon>Dothideomycetidae</taxon>
        <taxon>Myriangiales</taxon>
        <taxon>Myriangiaceae</taxon>
        <taxon>Myriangium</taxon>
    </lineage>
</organism>
<evidence type="ECO:0000256" key="3">
    <source>
        <dbReference type="ARBA" id="ARBA00022989"/>
    </source>
</evidence>
<dbReference type="PANTHER" id="PTHR33048">
    <property type="entry name" value="PTH11-LIKE INTEGRAL MEMBRANE PROTEIN (AFU_ORTHOLOGUE AFUA_5G11245)"/>
    <property type="match status" value="1"/>
</dbReference>
<evidence type="ECO:0000256" key="1">
    <source>
        <dbReference type="ARBA" id="ARBA00004141"/>
    </source>
</evidence>
<keyword evidence="3 6" id="KW-1133">Transmembrane helix</keyword>
<evidence type="ECO:0000313" key="8">
    <source>
        <dbReference type="EMBL" id="KAF2148048.1"/>
    </source>
</evidence>
<feature type="transmembrane region" description="Helical" evidence="6">
    <location>
        <begin position="200"/>
        <end position="225"/>
    </location>
</feature>
<dbReference type="Proteomes" id="UP000799439">
    <property type="component" value="Unassembled WGS sequence"/>
</dbReference>
<feature type="transmembrane region" description="Helical" evidence="6">
    <location>
        <begin position="88"/>
        <end position="109"/>
    </location>
</feature>
<feature type="transmembrane region" description="Helical" evidence="6">
    <location>
        <begin position="47"/>
        <end position="68"/>
    </location>
</feature>
<dbReference type="EMBL" id="ML996094">
    <property type="protein sequence ID" value="KAF2148048.1"/>
    <property type="molecule type" value="Genomic_DNA"/>
</dbReference>
<protein>
    <recommendedName>
        <fullName evidence="7">Rhodopsin domain-containing protein</fullName>
    </recommendedName>
</protein>
<evidence type="ECO:0000313" key="9">
    <source>
        <dbReference type="Proteomes" id="UP000799439"/>
    </source>
</evidence>
<sequence length="342" mass="38874">MTWSINTHTELTKPFIVILIVFTIMDFLCLLIRGYSRHINGKRFKELTDYVLVLAFLMILSLVVVIYGSYSFSYRSSEGAIIKFKLLLVAHILWAAATTTTRISLLLLYVDLFSTVKPFRYLSICMIIINFMNFLVQLFGYMFICTPYLSFPVGTGRCGDVVAFDTYCAIISVILDASVTIAPLPLLWDLRMSRSKKLGITFIVSIGFFVCILTILRLILSKIFIDERSLKQWLIKLFVSGLEPVIGFWITCFPFFSGVFRHIRGSKGYLALVNRLSCYKSFLCKSRASTRTSGIDQVDEMELALRIDSPSMRFERVQSLSINDEVSTQAEGIVENTNTGIK</sequence>
<evidence type="ECO:0000259" key="7">
    <source>
        <dbReference type="Pfam" id="PF20684"/>
    </source>
</evidence>
<proteinExistence type="inferred from homology"/>
<dbReference type="InterPro" id="IPR052337">
    <property type="entry name" value="SAT4-like"/>
</dbReference>
<feature type="transmembrane region" description="Helical" evidence="6">
    <location>
        <begin position="164"/>
        <end position="188"/>
    </location>
</feature>
<feature type="domain" description="Rhodopsin" evidence="7">
    <location>
        <begin position="33"/>
        <end position="261"/>
    </location>
</feature>
<keyword evidence="2 6" id="KW-0812">Transmembrane</keyword>
<accession>A0A9P4MCC2</accession>
<keyword evidence="9" id="KW-1185">Reference proteome</keyword>
<keyword evidence="4 6" id="KW-0472">Membrane</keyword>
<gene>
    <name evidence="8" type="ORF">K461DRAFT_67882</name>
</gene>
<comment type="caution">
    <text evidence="8">The sequence shown here is derived from an EMBL/GenBank/DDBJ whole genome shotgun (WGS) entry which is preliminary data.</text>
</comment>
<feature type="transmembrane region" description="Helical" evidence="6">
    <location>
        <begin position="15"/>
        <end position="35"/>
    </location>
</feature>
<evidence type="ECO:0000256" key="4">
    <source>
        <dbReference type="ARBA" id="ARBA00023136"/>
    </source>
</evidence>
<dbReference type="GO" id="GO:0016020">
    <property type="term" value="C:membrane"/>
    <property type="evidence" value="ECO:0007669"/>
    <property type="project" value="UniProtKB-SubCell"/>
</dbReference>
<evidence type="ECO:0000256" key="5">
    <source>
        <dbReference type="ARBA" id="ARBA00038359"/>
    </source>
</evidence>
<dbReference type="AlphaFoldDB" id="A0A9P4MCC2"/>
<comment type="similarity">
    <text evidence="5">Belongs to the SAT4 family.</text>
</comment>
<evidence type="ECO:0000256" key="6">
    <source>
        <dbReference type="SAM" id="Phobius"/>
    </source>
</evidence>
<dbReference type="Pfam" id="PF20684">
    <property type="entry name" value="Fung_rhodopsin"/>
    <property type="match status" value="1"/>
</dbReference>
<comment type="subcellular location">
    <subcellularLocation>
        <location evidence="1">Membrane</location>
        <topology evidence="1">Multi-pass membrane protein</topology>
    </subcellularLocation>
</comment>
<evidence type="ECO:0000256" key="2">
    <source>
        <dbReference type="ARBA" id="ARBA00022692"/>
    </source>
</evidence>
<feature type="transmembrane region" description="Helical" evidence="6">
    <location>
        <begin position="237"/>
        <end position="260"/>
    </location>
</feature>